<comment type="similarity">
    <text evidence="15">Belongs to the THEM4/THEM5 thioesterase family.</text>
</comment>
<keyword evidence="26" id="KW-1185">Reference proteome</keyword>
<keyword evidence="12" id="KW-0966">Cell projection</keyword>
<dbReference type="AlphaFoldDB" id="A0A369AL92"/>
<dbReference type="Gene3D" id="3.10.129.10">
    <property type="entry name" value="Hotdog Thioesterase"/>
    <property type="match status" value="1"/>
</dbReference>
<comment type="catalytic activity">
    <reaction evidence="20">
        <text>hexadecanoyl-CoA + H2O = hexadecanoate + CoA + H(+)</text>
        <dbReference type="Rhea" id="RHEA:16645"/>
        <dbReference type="ChEBI" id="CHEBI:7896"/>
        <dbReference type="ChEBI" id="CHEBI:15377"/>
        <dbReference type="ChEBI" id="CHEBI:15378"/>
        <dbReference type="ChEBI" id="CHEBI:57287"/>
        <dbReference type="ChEBI" id="CHEBI:57379"/>
        <dbReference type="EC" id="3.1.2.2"/>
    </reaction>
    <physiologicalReaction direction="left-to-right" evidence="20">
        <dbReference type="Rhea" id="RHEA:16646"/>
    </physiologicalReaction>
</comment>
<evidence type="ECO:0000256" key="3">
    <source>
        <dbReference type="ARBA" id="ARBA00004632"/>
    </source>
</evidence>
<dbReference type="GO" id="GO:0005737">
    <property type="term" value="C:cytoplasm"/>
    <property type="evidence" value="ECO:0007669"/>
    <property type="project" value="UniProtKB-SubCell"/>
</dbReference>
<dbReference type="Proteomes" id="UP000252174">
    <property type="component" value="Unassembled WGS sequence"/>
</dbReference>
<evidence type="ECO:0000256" key="5">
    <source>
        <dbReference type="ARBA" id="ARBA00022490"/>
    </source>
</evidence>
<dbReference type="GO" id="GO:0016020">
    <property type="term" value="C:membrane"/>
    <property type="evidence" value="ECO:0007669"/>
    <property type="project" value="UniProtKB-SubCell"/>
</dbReference>
<keyword evidence="5" id="KW-0963">Cytoplasm</keyword>
<dbReference type="PANTHER" id="PTHR12418">
    <property type="entry name" value="ACYL-COENZYME A THIOESTERASE THEM4"/>
    <property type="match status" value="1"/>
</dbReference>
<comment type="catalytic activity">
    <reaction evidence="19">
        <text>octanoyl-CoA + H2O = octanoate + CoA + H(+)</text>
        <dbReference type="Rhea" id="RHEA:30143"/>
        <dbReference type="ChEBI" id="CHEBI:15377"/>
        <dbReference type="ChEBI" id="CHEBI:15378"/>
        <dbReference type="ChEBI" id="CHEBI:25646"/>
        <dbReference type="ChEBI" id="CHEBI:57287"/>
        <dbReference type="ChEBI" id="CHEBI:57386"/>
    </reaction>
    <physiologicalReaction direction="left-to-right" evidence="19">
        <dbReference type="Rhea" id="RHEA:30144"/>
    </physiologicalReaction>
</comment>
<evidence type="ECO:0000256" key="1">
    <source>
        <dbReference type="ARBA" id="ARBA00004170"/>
    </source>
</evidence>
<evidence type="ECO:0000256" key="9">
    <source>
        <dbReference type="ARBA" id="ARBA00022946"/>
    </source>
</evidence>
<evidence type="ECO:0000256" key="12">
    <source>
        <dbReference type="ARBA" id="ARBA00023273"/>
    </source>
</evidence>
<comment type="catalytic activity">
    <reaction evidence="14">
        <text>(9Z)-octadecenoyl-CoA + H2O = (9Z)-octadecenoate + CoA + H(+)</text>
        <dbReference type="Rhea" id="RHEA:40139"/>
        <dbReference type="ChEBI" id="CHEBI:15377"/>
        <dbReference type="ChEBI" id="CHEBI:15378"/>
        <dbReference type="ChEBI" id="CHEBI:30823"/>
        <dbReference type="ChEBI" id="CHEBI:57287"/>
        <dbReference type="ChEBI" id="CHEBI:57387"/>
    </reaction>
    <physiologicalReaction direction="left-to-right" evidence="14">
        <dbReference type="Rhea" id="RHEA:40140"/>
    </physiologicalReaction>
</comment>
<evidence type="ECO:0000256" key="18">
    <source>
        <dbReference type="ARBA" id="ARBA00043210"/>
    </source>
</evidence>
<dbReference type="EMBL" id="QPJU01000003">
    <property type="protein sequence ID" value="RCX10132.1"/>
    <property type="molecule type" value="Genomic_DNA"/>
</dbReference>
<evidence type="ECO:0000313" key="26">
    <source>
        <dbReference type="Proteomes" id="UP000252174"/>
    </source>
</evidence>
<evidence type="ECO:0000256" key="10">
    <source>
        <dbReference type="ARBA" id="ARBA00023098"/>
    </source>
</evidence>
<comment type="caution">
    <text evidence="25">The sequence shown here is derived from an EMBL/GenBank/DDBJ whole genome shotgun (WGS) entry which is preliminary data.</text>
</comment>
<keyword evidence="8" id="KW-0276">Fatty acid metabolism</keyword>
<evidence type="ECO:0000256" key="13">
    <source>
        <dbReference type="ARBA" id="ARBA00035852"/>
    </source>
</evidence>
<evidence type="ECO:0000256" key="19">
    <source>
        <dbReference type="ARBA" id="ARBA00047588"/>
    </source>
</evidence>
<evidence type="ECO:0000256" key="11">
    <source>
        <dbReference type="ARBA" id="ARBA00023136"/>
    </source>
</evidence>
<dbReference type="InterPro" id="IPR052365">
    <property type="entry name" value="THEM4/THEM5_acyl-CoA_thioest"/>
</dbReference>
<dbReference type="EC" id="3.1.2.2" evidence="16"/>
<comment type="catalytic activity">
    <reaction evidence="21">
        <text>decanoyl-CoA + H2O = decanoate + CoA + H(+)</text>
        <dbReference type="Rhea" id="RHEA:40059"/>
        <dbReference type="ChEBI" id="CHEBI:15377"/>
        <dbReference type="ChEBI" id="CHEBI:15378"/>
        <dbReference type="ChEBI" id="CHEBI:27689"/>
        <dbReference type="ChEBI" id="CHEBI:57287"/>
        <dbReference type="ChEBI" id="CHEBI:61430"/>
    </reaction>
    <physiologicalReaction direction="left-to-right" evidence="21">
        <dbReference type="Rhea" id="RHEA:40060"/>
    </physiologicalReaction>
</comment>
<dbReference type="GO" id="GO:0016790">
    <property type="term" value="F:thiolester hydrolase activity"/>
    <property type="evidence" value="ECO:0007669"/>
    <property type="project" value="UniProtKB-ARBA"/>
</dbReference>
<organism evidence="25 26">
    <name type="scientific">Extensimonas vulgaris</name>
    <dbReference type="NCBI Taxonomy" id="1031594"/>
    <lineage>
        <taxon>Bacteria</taxon>
        <taxon>Pseudomonadati</taxon>
        <taxon>Pseudomonadota</taxon>
        <taxon>Betaproteobacteria</taxon>
        <taxon>Burkholderiales</taxon>
        <taxon>Comamonadaceae</taxon>
        <taxon>Extensimonas</taxon>
    </lineage>
</organism>
<proteinExistence type="inferred from homology"/>
<keyword evidence="7" id="KW-0378">Hydrolase</keyword>
<keyword evidence="4" id="KW-1003">Cell membrane</keyword>
<dbReference type="InterPro" id="IPR029069">
    <property type="entry name" value="HotDog_dom_sf"/>
</dbReference>
<comment type="subcellular location">
    <subcellularLocation>
        <location evidence="3">Cell projection</location>
        <location evidence="3">Ruffle membrane</location>
    </subcellularLocation>
    <subcellularLocation>
        <location evidence="2">Cytoplasm</location>
    </subcellularLocation>
    <subcellularLocation>
        <location evidence="1">Membrane</location>
        <topology evidence="1">Peripheral membrane protein</topology>
    </subcellularLocation>
</comment>
<dbReference type="InterPro" id="IPR006683">
    <property type="entry name" value="Thioestr_dom"/>
</dbReference>
<keyword evidence="9" id="KW-0809">Transit peptide</keyword>
<gene>
    <name evidence="25" type="ORF">DFR45_103116</name>
</gene>
<dbReference type="GO" id="GO:0006631">
    <property type="term" value="P:fatty acid metabolic process"/>
    <property type="evidence" value="ECO:0007669"/>
    <property type="project" value="UniProtKB-KW"/>
</dbReference>
<dbReference type="CDD" id="cd03443">
    <property type="entry name" value="PaaI_thioesterase"/>
    <property type="match status" value="1"/>
</dbReference>
<reference evidence="25 26" key="1">
    <citation type="submission" date="2018-07" db="EMBL/GenBank/DDBJ databases">
        <title>Genomic Encyclopedia of Type Strains, Phase IV (KMG-IV): sequencing the most valuable type-strain genomes for metagenomic binning, comparative biology and taxonomic classification.</title>
        <authorList>
            <person name="Goeker M."/>
        </authorList>
    </citation>
    <scope>NUCLEOTIDE SEQUENCE [LARGE SCALE GENOMIC DNA]</scope>
    <source>
        <strain evidence="25 26">DSM 100911</strain>
    </source>
</reference>
<comment type="catalytic activity">
    <reaction evidence="23">
        <text>tetradecanoyl-CoA + H2O = tetradecanoate + CoA + H(+)</text>
        <dbReference type="Rhea" id="RHEA:40119"/>
        <dbReference type="ChEBI" id="CHEBI:15377"/>
        <dbReference type="ChEBI" id="CHEBI:15378"/>
        <dbReference type="ChEBI" id="CHEBI:30807"/>
        <dbReference type="ChEBI" id="CHEBI:57287"/>
        <dbReference type="ChEBI" id="CHEBI:57385"/>
    </reaction>
    <physiologicalReaction direction="left-to-right" evidence="23">
        <dbReference type="Rhea" id="RHEA:40120"/>
    </physiologicalReaction>
</comment>
<dbReference type="Pfam" id="PF03061">
    <property type="entry name" value="4HBT"/>
    <property type="match status" value="1"/>
</dbReference>
<evidence type="ECO:0000313" key="25">
    <source>
        <dbReference type="EMBL" id="RCX10132.1"/>
    </source>
</evidence>
<keyword evidence="11" id="KW-0472">Membrane</keyword>
<evidence type="ECO:0000256" key="15">
    <source>
        <dbReference type="ARBA" id="ARBA00038456"/>
    </source>
</evidence>
<keyword evidence="6" id="KW-0053">Apoptosis</keyword>
<evidence type="ECO:0000256" key="2">
    <source>
        <dbReference type="ARBA" id="ARBA00004496"/>
    </source>
</evidence>
<accession>A0A369AL92</accession>
<evidence type="ECO:0000256" key="17">
    <source>
        <dbReference type="ARBA" id="ARBA00040123"/>
    </source>
</evidence>
<sequence length="150" mass="16850">MSGTYIQEKLRPNHCFGCGPDNPYGLQIHSFWEGDEVVCRWTPKHYMTGPPNFLYGGISASLIDCHSLNAAIAWANRQAGHEDAFDPELFMVTGTMTIKYHKPVPMREVELRARIAKVEGRKYLVHTDVLSDGERCVSGEVLAIRIARMG</sequence>
<evidence type="ECO:0000256" key="23">
    <source>
        <dbReference type="ARBA" id="ARBA00048180"/>
    </source>
</evidence>
<evidence type="ECO:0000256" key="21">
    <source>
        <dbReference type="ARBA" id="ARBA00047969"/>
    </source>
</evidence>
<dbReference type="PANTHER" id="PTHR12418:SF19">
    <property type="entry name" value="ACYL-COENZYME A THIOESTERASE THEM4"/>
    <property type="match status" value="1"/>
</dbReference>
<evidence type="ECO:0000256" key="20">
    <source>
        <dbReference type="ARBA" id="ARBA00047734"/>
    </source>
</evidence>
<dbReference type="SUPFAM" id="SSF54637">
    <property type="entry name" value="Thioesterase/thiol ester dehydrase-isomerase"/>
    <property type="match status" value="1"/>
</dbReference>
<evidence type="ECO:0000256" key="6">
    <source>
        <dbReference type="ARBA" id="ARBA00022703"/>
    </source>
</evidence>
<evidence type="ECO:0000256" key="7">
    <source>
        <dbReference type="ARBA" id="ARBA00022801"/>
    </source>
</evidence>
<name>A0A369AL92_9BURK</name>
<protein>
    <recommendedName>
        <fullName evidence="17">Acyl-coenzyme A thioesterase THEM4</fullName>
        <ecNumber evidence="16">3.1.2.2</ecNumber>
    </recommendedName>
    <alternativeName>
        <fullName evidence="18">Thioesterase superfamily member 4</fullName>
    </alternativeName>
</protein>
<evidence type="ECO:0000256" key="22">
    <source>
        <dbReference type="ARBA" id="ARBA00048074"/>
    </source>
</evidence>
<dbReference type="RefSeq" id="WP_114482827.1">
    <property type="nucleotide sequence ID" value="NZ_QPJU01000003.1"/>
</dbReference>
<evidence type="ECO:0000256" key="14">
    <source>
        <dbReference type="ARBA" id="ARBA00037002"/>
    </source>
</evidence>
<comment type="catalytic activity">
    <reaction evidence="13">
        <text>(5Z,8Z,11Z,14Z)-eicosatetraenoyl-CoA + H2O = (5Z,8Z,11Z,14Z)-eicosatetraenoate + CoA + H(+)</text>
        <dbReference type="Rhea" id="RHEA:40151"/>
        <dbReference type="ChEBI" id="CHEBI:15377"/>
        <dbReference type="ChEBI" id="CHEBI:15378"/>
        <dbReference type="ChEBI" id="CHEBI:32395"/>
        <dbReference type="ChEBI" id="CHEBI:57287"/>
        <dbReference type="ChEBI" id="CHEBI:57368"/>
    </reaction>
    <physiologicalReaction direction="left-to-right" evidence="13">
        <dbReference type="Rhea" id="RHEA:40152"/>
    </physiologicalReaction>
</comment>
<evidence type="ECO:0000259" key="24">
    <source>
        <dbReference type="Pfam" id="PF03061"/>
    </source>
</evidence>
<evidence type="ECO:0000256" key="16">
    <source>
        <dbReference type="ARBA" id="ARBA00038848"/>
    </source>
</evidence>
<keyword evidence="10" id="KW-0443">Lipid metabolism</keyword>
<evidence type="ECO:0000256" key="8">
    <source>
        <dbReference type="ARBA" id="ARBA00022832"/>
    </source>
</evidence>
<evidence type="ECO:0000256" key="4">
    <source>
        <dbReference type="ARBA" id="ARBA00022475"/>
    </source>
</evidence>
<feature type="domain" description="Thioesterase" evidence="24">
    <location>
        <begin position="53"/>
        <end position="135"/>
    </location>
</feature>
<dbReference type="OrthoDB" id="9792301at2"/>
<comment type="catalytic activity">
    <reaction evidence="22">
        <text>dodecanoyl-CoA + H2O = dodecanoate + CoA + H(+)</text>
        <dbReference type="Rhea" id="RHEA:30135"/>
        <dbReference type="ChEBI" id="CHEBI:15377"/>
        <dbReference type="ChEBI" id="CHEBI:15378"/>
        <dbReference type="ChEBI" id="CHEBI:18262"/>
        <dbReference type="ChEBI" id="CHEBI:57287"/>
        <dbReference type="ChEBI" id="CHEBI:57375"/>
    </reaction>
    <physiologicalReaction direction="left-to-right" evidence="22">
        <dbReference type="Rhea" id="RHEA:30136"/>
    </physiologicalReaction>
</comment>